<dbReference type="AlphaFoldDB" id="A0A922LWL1"/>
<sequence>MVSCFCHTKVSLCIFVEYTTGFFLFCTYYSFPSRLDSKVMQSFRCILTKGIPLQIAYRYRSYGIRLKSFDPPYLSVKPPIHIYQSVQFDVRGHNYVQLEKFTSYIHKFFINCGYEVENFPLPPSKKLYRLYHTNSTNIRSDFEISEFRRIYRISGVRAVQLPILLDLIYQNLSSGINIHIGKTDTSLDENRFVPQLEKEALEKELSKLKF</sequence>
<dbReference type="Proteomes" id="UP000471633">
    <property type="component" value="Unassembled WGS sequence"/>
</dbReference>
<feature type="transmembrane region" description="Helical" evidence="3">
    <location>
        <begin position="12"/>
        <end position="31"/>
    </location>
</feature>
<evidence type="ECO:0000313" key="6">
    <source>
        <dbReference type="Proteomes" id="UP000471633"/>
    </source>
</evidence>
<keyword evidence="3" id="KW-0812">Transmembrane</keyword>
<feature type="domain" description="Small ribosomal subunit protein uS10" evidence="4">
    <location>
        <begin position="87"/>
        <end position="181"/>
    </location>
</feature>
<dbReference type="PANTHER" id="PTHR13473">
    <property type="entry name" value="MITOCHONDRIAL RIBOSOMAL PROTEIN L48"/>
    <property type="match status" value="1"/>
</dbReference>
<keyword evidence="3" id="KW-1133">Transmembrane helix</keyword>
<evidence type="ECO:0000313" key="5">
    <source>
        <dbReference type="EMBL" id="KAH9595241.1"/>
    </source>
</evidence>
<name>A0A922LWL1_SCHHA</name>
<gene>
    <name evidence="5" type="primary">MRPL48_1</name>
    <name evidence="5" type="ORF">MS3_00001367</name>
</gene>
<dbReference type="GO" id="GO:1990904">
    <property type="term" value="C:ribonucleoprotein complex"/>
    <property type="evidence" value="ECO:0007669"/>
    <property type="project" value="UniProtKB-KW"/>
</dbReference>
<dbReference type="EMBL" id="AMPZ03000001">
    <property type="protein sequence ID" value="KAH9595241.1"/>
    <property type="molecule type" value="Genomic_DNA"/>
</dbReference>
<dbReference type="Pfam" id="PF00338">
    <property type="entry name" value="Ribosomal_S10"/>
    <property type="match status" value="1"/>
</dbReference>
<reference evidence="5" key="3">
    <citation type="submission" date="2021-06" db="EMBL/GenBank/DDBJ databases">
        <title>Chromosome-level genome assembly for S. haematobium.</title>
        <authorList>
            <person name="Stroehlein A.J."/>
        </authorList>
    </citation>
    <scope>NUCLEOTIDE SEQUENCE</scope>
</reference>
<accession>A0A922LWL1</accession>
<protein>
    <submittedName>
        <fullName evidence="5">39S ribosomal protein L48, mitochondrial</fullName>
    </submittedName>
</protein>
<dbReference type="GO" id="GO:0005761">
    <property type="term" value="C:mitochondrial ribosome"/>
    <property type="evidence" value="ECO:0007669"/>
    <property type="project" value="InterPro"/>
</dbReference>
<dbReference type="CTD" id="24594626"/>
<organism evidence="5 6">
    <name type="scientific">Schistosoma haematobium</name>
    <name type="common">Blood fluke</name>
    <dbReference type="NCBI Taxonomy" id="6185"/>
    <lineage>
        <taxon>Eukaryota</taxon>
        <taxon>Metazoa</taxon>
        <taxon>Spiralia</taxon>
        <taxon>Lophotrochozoa</taxon>
        <taxon>Platyhelminthes</taxon>
        <taxon>Trematoda</taxon>
        <taxon>Digenea</taxon>
        <taxon>Strigeidida</taxon>
        <taxon>Schistosomatoidea</taxon>
        <taxon>Schistosomatidae</taxon>
        <taxon>Schistosoma</taxon>
    </lineage>
</organism>
<dbReference type="GeneID" id="24594626"/>
<reference evidence="5" key="1">
    <citation type="journal article" date="2012" name="Nat. Genet.">
        <title>Whole-genome sequence of Schistosoma haematobium.</title>
        <authorList>
            <person name="Young N.D."/>
            <person name="Jex A.R."/>
            <person name="Li B."/>
            <person name="Liu S."/>
            <person name="Yang L."/>
            <person name="Xiong Z."/>
            <person name="Li Y."/>
            <person name="Cantacessi C."/>
            <person name="Hall R.S."/>
            <person name="Xu X."/>
            <person name="Chen F."/>
            <person name="Wu X."/>
            <person name="Zerlotini A."/>
            <person name="Oliveira G."/>
            <person name="Hofmann A."/>
            <person name="Zhang G."/>
            <person name="Fang X."/>
            <person name="Kang Y."/>
            <person name="Campbell B.E."/>
            <person name="Loukas A."/>
            <person name="Ranganathan S."/>
            <person name="Rollinson D."/>
            <person name="Rinaldi G."/>
            <person name="Brindley P.J."/>
            <person name="Yang H."/>
            <person name="Wang J."/>
            <person name="Wang J."/>
            <person name="Gasser R.B."/>
        </authorList>
    </citation>
    <scope>NUCLEOTIDE SEQUENCE</scope>
</reference>
<keyword evidence="2" id="KW-0687">Ribonucleoprotein</keyword>
<dbReference type="InterPro" id="IPR027487">
    <property type="entry name" value="Ribosomal_mL48"/>
</dbReference>
<dbReference type="RefSeq" id="XP_051074204.1">
    <property type="nucleotide sequence ID" value="XM_051208803.1"/>
</dbReference>
<dbReference type="PANTHER" id="PTHR13473:SF0">
    <property type="entry name" value="LARGE RIBOSOMAL SUBUNIT PROTEIN ML48"/>
    <property type="match status" value="1"/>
</dbReference>
<evidence type="ECO:0000256" key="1">
    <source>
        <dbReference type="ARBA" id="ARBA00022980"/>
    </source>
</evidence>
<evidence type="ECO:0000256" key="2">
    <source>
        <dbReference type="ARBA" id="ARBA00023274"/>
    </source>
</evidence>
<reference evidence="5" key="2">
    <citation type="journal article" date="2019" name="Gigascience">
        <title>High-quality Schistosoma haematobium genome achieved by single-molecule and long-range sequencing.</title>
        <authorList>
            <person name="Stroehlein A.J."/>
            <person name="Korhonen P.K."/>
            <person name="Chong T.M."/>
            <person name="Lim Y.L."/>
            <person name="Chan K.G."/>
            <person name="Webster B."/>
            <person name="Rollinson D."/>
            <person name="Brindley P.J."/>
            <person name="Gasser R.B."/>
            <person name="Young N.D."/>
        </authorList>
    </citation>
    <scope>NUCLEOTIDE SEQUENCE</scope>
</reference>
<keyword evidence="3" id="KW-0472">Membrane</keyword>
<dbReference type="InterPro" id="IPR027486">
    <property type="entry name" value="Ribosomal_uS10_dom"/>
</dbReference>
<dbReference type="InterPro" id="IPR036838">
    <property type="entry name" value="Ribosomal_uS10_dom_sf"/>
</dbReference>
<keyword evidence="6" id="KW-1185">Reference proteome</keyword>
<reference evidence="5" key="4">
    <citation type="journal article" date="2022" name="PLoS Pathog.">
        <title>Chromosome-level genome of Schistosoma haematobium underpins genome-wide explorations of molecular variation.</title>
        <authorList>
            <person name="Stroehlein A.J."/>
            <person name="Korhonen P.K."/>
            <person name="Lee V.V."/>
            <person name="Ralph S.A."/>
            <person name="Mentink-Kane M."/>
            <person name="You H."/>
            <person name="McManus D.P."/>
            <person name="Tchuente L.T."/>
            <person name="Stothard J.R."/>
            <person name="Kaur P."/>
            <person name="Dudchenko O."/>
            <person name="Aiden E.L."/>
            <person name="Yang B."/>
            <person name="Yang H."/>
            <person name="Emery A.M."/>
            <person name="Webster B.L."/>
            <person name="Brindley P.J."/>
            <person name="Rollinson D."/>
            <person name="Chang B.C.H."/>
            <person name="Gasser R.B."/>
            <person name="Young N.D."/>
        </authorList>
    </citation>
    <scope>NUCLEOTIDE SEQUENCE</scope>
</reference>
<comment type="caution">
    <text evidence="5">The sequence shown here is derived from an EMBL/GenBank/DDBJ whole genome shotgun (WGS) entry which is preliminary data.</text>
</comment>
<dbReference type="SMART" id="SM01403">
    <property type="entry name" value="Ribosomal_S10"/>
    <property type="match status" value="1"/>
</dbReference>
<proteinExistence type="predicted"/>
<keyword evidence="1 5" id="KW-0689">Ribosomal protein</keyword>
<dbReference type="SUPFAM" id="SSF54999">
    <property type="entry name" value="Ribosomal protein S10"/>
    <property type="match status" value="1"/>
</dbReference>
<evidence type="ECO:0000259" key="4">
    <source>
        <dbReference type="SMART" id="SM01403"/>
    </source>
</evidence>
<evidence type="ECO:0000256" key="3">
    <source>
        <dbReference type="SAM" id="Phobius"/>
    </source>
</evidence>